<dbReference type="PANTHER" id="PTHR23227:SF83">
    <property type="entry name" value="ENDONUCLEASE_EXONUCLEASE_PHOSPHATASE DOMAIN-CONTAINING PROTEIN"/>
    <property type="match status" value="1"/>
</dbReference>
<reference evidence="1 2" key="2">
    <citation type="submission" date="2018-11" db="EMBL/GenBank/DDBJ databases">
        <authorList>
            <consortium name="Pathogen Informatics"/>
        </authorList>
    </citation>
    <scope>NUCLEOTIDE SEQUENCE [LARGE SCALE GENOMIC DNA]</scope>
</reference>
<evidence type="ECO:0000313" key="2">
    <source>
        <dbReference type="Proteomes" id="UP000271162"/>
    </source>
</evidence>
<proteinExistence type="predicted"/>
<keyword evidence="2" id="KW-1185">Reference proteome</keyword>
<dbReference type="WBParaSite" id="NBR_0000663001-mRNA-1">
    <property type="protein sequence ID" value="NBR_0000663001-mRNA-1"/>
    <property type="gene ID" value="NBR_0000663001"/>
</dbReference>
<evidence type="ECO:0000313" key="1">
    <source>
        <dbReference type="EMBL" id="VDL70220.1"/>
    </source>
</evidence>
<name>A0A0N4XV39_NIPBR</name>
<dbReference type="STRING" id="27835.A0A0N4XV39"/>
<protein>
    <submittedName>
        <fullName evidence="3">TerD domain-containing protein</fullName>
    </submittedName>
</protein>
<gene>
    <name evidence="1" type="ORF">NBR_LOCUS6631</name>
</gene>
<organism evidence="3">
    <name type="scientific">Nippostrongylus brasiliensis</name>
    <name type="common">Rat hookworm</name>
    <dbReference type="NCBI Taxonomy" id="27835"/>
    <lineage>
        <taxon>Eukaryota</taxon>
        <taxon>Metazoa</taxon>
        <taxon>Ecdysozoa</taxon>
        <taxon>Nematoda</taxon>
        <taxon>Chromadorea</taxon>
        <taxon>Rhabditida</taxon>
        <taxon>Rhabditina</taxon>
        <taxon>Rhabditomorpha</taxon>
        <taxon>Strongyloidea</taxon>
        <taxon>Heligmosomidae</taxon>
        <taxon>Nippostrongylus</taxon>
    </lineage>
</organism>
<dbReference type="Proteomes" id="UP000271162">
    <property type="component" value="Unassembled WGS sequence"/>
</dbReference>
<dbReference type="PANTHER" id="PTHR23227">
    <property type="entry name" value="BUCENTAUR RELATED"/>
    <property type="match status" value="1"/>
</dbReference>
<accession>A0A0N4XV39</accession>
<dbReference type="AlphaFoldDB" id="A0A0N4XV39"/>
<reference evidence="3" key="1">
    <citation type="submission" date="2017-02" db="UniProtKB">
        <authorList>
            <consortium name="WormBaseParasite"/>
        </authorList>
    </citation>
    <scope>IDENTIFICATION</scope>
</reference>
<dbReference type="OMA" id="YFTIACD"/>
<dbReference type="EMBL" id="UYSL01019816">
    <property type="protein sequence ID" value="VDL70220.1"/>
    <property type="molecule type" value="Genomic_DNA"/>
</dbReference>
<evidence type="ECO:0000313" key="3">
    <source>
        <dbReference type="WBParaSite" id="NBR_0000663001-mRNA-1"/>
    </source>
</evidence>
<dbReference type="InterPro" id="IPR027124">
    <property type="entry name" value="Swc5/CFDP1/2"/>
</dbReference>
<sequence length="131" mass="14775">MVTYLRTETKEAYWTIISVYAPQTDCPEKDKDEFYVALDDVVRSVPDDEFLTIARGLTGNIGTDRRGLERVHGGKGVGVKNENGDRIVDLEVGHDLAICSTFFAKRKSQKMTYYSGGRKTEGDPVCYRNAW</sequence>